<evidence type="ECO:0000259" key="2">
    <source>
        <dbReference type="PROSITE" id="PS50937"/>
    </source>
</evidence>
<name>A0ABP3U962_9CLOT</name>
<dbReference type="EMBL" id="BAAACF010000001">
    <property type="protein sequence ID" value="GAA0725256.1"/>
    <property type="molecule type" value="Genomic_DNA"/>
</dbReference>
<dbReference type="InterPro" id="IPR010499">
    <property type="entry name" value="AraC_E-bd"/>
</dbReference>
<dbReference type="RefSeq" id="WP_343769315.1">
    <property type="nucleotide sequence ID" value="NZ_BAAACF010000001.1"/>
</dbReference>
<feature type="domain" description="HTH merR-type" evidence="2">
    <location>
        <begin position="1"/>
        <end position="71"/>
    </location>
</feature>
<dbReference type="SMART" id="SM00422">
    <property type="entry name" value="HTH_MERR"/>
    <property type="match status" value="1"/>
</dbReference>
<dbReference type="Gene3D" id="1.10.1660.10">
    <property type="match status" value="1"/>
</dbReference>
<dbReference type="InterPro" id="IPR011256">
    <property type="entry name" value="Reg_factor_effector_dom_sf"/>
</dbReference>
<dbReference type="Gene3D" id="3.20.80.10">
    <property type="entry name" value="Regulatory factor, effector binding domain"/>
    <property type="match status" value="1"/>
</dbReference>
<dbReference type="InterPro" id="IPR029442">
    <property type="entry name" value="GyrI-like"/>
</dbReference>
<dbReference type="SUPFAM" id="SSF55136">
    <property type="entry name" value="Probable bacterial effector-binding domain"/>
    <property type="match status" value="1"/>
</dbReference>
<protein>
    <submittedName>
        <fullName evidence="3">MerR family transcriptional regulator</fullName>
    </submittedName>
</protein>
<keyword evidence="4" id="KW-1185">Reference proteome</keyword>
<sequence length="270" mass="31194">MFKIGDFSKLIKVSVRMLRYYDEVGLFKPAEIDDFTGYRYYSAKQISDINLIVSLRDMGFNVADIAAFMKEKSEEKLEDILKMKSEEIKNNIRAEGIRLEKINSTIKNMKKERVNMKYNVKLKSLPSYKVISLRDLIPAYNAEGMLWERLSEYVMRKNIPCNDIAYATYYDEGHKKGDVDVEVLMGVSTLMEDENEFIFKETEAVEQAVSILVPGDYSNLAGAYNFLANWIEENGYSMCGNPRQVAIKGPWNEKNTEDYLSEIQIPIKKL</sequence>
<evidence type="ECO:0000313" key="3">
    <source>
        <dbReference type="EMBL" id="GAA0725256.1"/>
    </source>
</evidence>
<keyword evidence="1" id="KW-0238">DNA-binding</keyword>
<comment type="caution">
    <text evidence="3">The sequence shown here is derived from an EMBL/GenBank/DDBJ whole genome shotgun (WGS) entry which is preliminary data.</text>
</comment>
<dbReference type="CDD" id="cd01107">
    <property type="entry name" value="HTH_BmrR"/>
    <property type="match status" value="1"/>
</dbReference>
<dbReference type="PANTHER" id="PTHR30204">
    <property type="entry name" value="REDOX-CYCLING DRUG-SENSING TRANSCRIPTIONAL ACTIVATOR SOXR"/>
    <property type="match status" value="1"/>
</dbReference>
<reference evidence="4" key="1">
    <citation type="journal article" date="2019" name="Int. J. Syst. Evol. Microbiol.">
        <title>The Global Catalogue of Microorganisms (GCM) 10K type strain sequencing project: providing services to taxonomists for standard genome sequencing and annotation.</title>
        <authorList>
            <consortium name="The Broad Institute Genomics Platform"/>
            <consortium name="The Broad Institute Genome Sequencing Center for Infectious Disease"/>
            <person name="Wu L."/>
            <person name="Ma J."/>
        </authorList>
    </citation>
    <scope>NUCLEOTIDE SEQUENCE [LARGE SCALE GENOMIC DNA]</scope>
    <source>
        <strain evidence="4">JCM 1405</strain>
    </source>
</reference>
<evidence type="ECO:0000256" key="1">
    <source>
        <dbReference type="ARBA" id="ARBA00023125"/>
    </source>
</evidence>
<dbReference type="Proteomes" id="UP001500339">
    <property type="component" value="Unassembled WGS sequence"/>
</dbReference>
<organism evidence="3 4">
    <name type="scientific">Clostridium malenominatum</name>
    <dbReference type="NCBI Taxonomy" id="1539"/>
    <lineage>
        <taxon>Bacteria</taxon>
        <taxon>Bacillati</taxon>
        <taxon>Bacillota</taxon>
        <taxon>Clostridia</taxon>
        <taxon>Eubacteriales</taxon>
        <taxon>Clostridiaceae</taxon>
        <taxon>Clostridium</taxon>
    </lineage>
</organism>
<dbReference type="PROSITE" id="PS50937">
    <property type="entry name" value="HTH_MERR_2"/>
    <property type="match status" value="1"/>
</dbReference>
<gene>
    <name evidence="3" type="ORF">GCM10008905_20300</name>
</gene>
<dbReference type="InterPro" id="IPR000551">
    <property type="entry name" value="MerR-type_HTH_dom"/>
</dbReference>
<proteinExistence type="predicted"/>
<accession>A0ABP3U962</accession>
<dbReference type="InterPro" id="IPR009061">
    <property type="entry name" value="DNA-bd_dom_put_sf"/>
</dbReference>
<dbReference type="InterPro" id="IPR047057">
    <property type="entry name" value="MerR_fam"/>
</dbReference>
<dbReference type="Pfam" id="PF13411">
    <property type="entry name" value="MerR_1"/>
    <property type="match status" value="1"/>
</dbReference>
<dbReference type="SUPFAM" id="SSF46955">
    <property type="entry name" value="Putative DNA-binding domain"/>
    <property type="match status" value="1"/>
</dbReference>
<dbReference type="PANTHER" id="PTHR30204:SF97">
    <property type="entry name" value="MERR FAMILY REGULATORY PROTEIN"/>
    <property type="match status" value="1"/>
</dbReference>
<dbReference type="Pfam" id="PF06445">
    <property type="entry name" value="GyrI-like"/>
    <property type="match status" value="1"/>
</dbReference>
<evidence type="ECO:0000313" key="4">
    <source>
        <dbReference type="Proteomes" id="UP001500339"/>
    </source>
</evidence>
<dbReference type="SMART" id="SM00871">
    <property type="entry name" value="AraC_E_bind"/>
    <property type="match status" value="1"/>
</dbReference>